<reference evidence="1" key="2">
    <citation type="submission" date="2015-03" db="EMBL/GenBank/DDBJ databases">
        <authorList>
            <person name="Chow C.-E.T."/>
            <person name="Winget D.M."/>
            <person name="White R.A.III."/>
            <person name="Hallam S.J."/>
            <person name="Suttle C.A."/>
        </authorList>
    </citation>
    <scope>NUCLEOTIDE SEQUENCE</scope>
    <source>
        <strain evidence="1">Oxic3_2</strain>
    </source>
</reference>
<proteinExistence type="predicted"/>
<protein>
    <submittedName>
        <fullName evidence="1">Glutamine--scyllo-inositol transaminase</fullName>
    </submittedName>
</protein>
<organism evidence="1">
    <name type="scientific">uncultured marine virus</name>
    <dbReference type="NCBI Taxonomy" id="186617"/>
    <lineage>
        <taxon>Viruses</taxon>
        <taxon>environmental samples</taxon>
    </lineage>
</organism>
<reference evidence="1" key="1">
    <citation type="journal article" date="2015" name="Front. Microbiol.">
        <title>Combining genomic sequencing methods to explore viral diversity and reveal potential virus-host interactions.</title>
        <authorList>
            <person name="Chow C.E."/>
            <person name="Winget D.M."/>
            <person name="White R.A.III."/>
            <person name="Hallam S.J."/>
            <person name="Suttle C.A."/>
        </authorList>
    </citation>
    <scope>NUCLEOTIDE SEQUENCE</scope>
    <source>
        <strain evidence="1">Oxic3_2</strain>
    </source>
</reference>
<accession>A0A0F7L831</accession>
<evidence type="ECO:0000313" key="1">
    <source>
        <dbReference type="EMBL" id="AKH48724.1"/>
    </source>
</evidence>
<name>A0A0F7L831_9VIRU</name>
<sequence length="65" mass="7222">MHPSVPELIAILLSYSNKFDHLSCSSFTFGPADAQFVSQTSIKFCFATGPIFNSPNSILFIFYLL</sequence>
<dbReference type="EMBL" id="KR029608">
    <property type="protein sequence ID" value="AKH48724.1"/>
    <property type="molecule type" value="Genomic_DNA"/>
</dbReference>